<feature type="compositionally biased region" description="Polar residues" evidence="10">
    <location>
        <begin position="201"/>
        <end position="223"/>
    </location>
</feature>
<evidence type="ECO:0000259" key="11">
    <source>
        <dbReference type="PROSITE" id="PS50089"/>
    </source>
</evidence>
<keyword evidence="5 9" id="KW-0863">Zinc-finger</keyword>
<dbReference type="PROSITE" id="PS50103">
    <property type="entry name" value="ZF_C3H1"/>
    <property type="match status" value="1"/>
</dbReference>
<feature type="region of interest" description="Disordered" evidence="10">
    <location>
        <begin position="192"/>
        <end position="367"/>
    </location>
</feature>
<evidence type="ECO:0000259" key="13">
    <source>
        <dbReference type="PROSITE" id="PS50103"/>
    </source>
</evidence>
<reference evidence="16" key="1">
    <citation type="submission" date="2024-06" db="EMBL/GenBank/DDBJ databases">
        <title>Multi-omics analyses provide insights into the biosynthesis of the anticancer antibiotic pleurotin in Hohenbuehelia grisea.</title>
        <authorList>
            <person name="Weaver J.A."/>
            <person name="Alberti F."/>
        </authorList>
    </citation>
    <scope>NUCLEOTIDE SEQUENCE [LARGE SCALE GENOMIC DNA]</scope>
    <source>
        <strain evidence="16">T-177</strain>
    </source>
</reference>
<keyword evidence="8" id="KW-0694">RNA-binding</keyword>
<dbReference type="InterPro" id="IPR044066">
    <property type="entry name" value="TRIAD_supradom"/>
</dbReference>
<keyword evidence="7 9" id="KW-0862">Zinc</keyword>
<name>A0ABR3JT53_9AGAR</name>
<proteinExistence type="predicted"/>
<dbReference type="InterPro" id="IPR001841">
    <property type="entry name" value="Znf_RING"/>
</dbReference>
<dbReference type="PANTHER" id="PTHR22770:SF13">
    <property type="entry name" value="RING-TYPE DOMAIN-CONTAINING PROTEIN"/>
    <property type="match status" value="1"/>
</dbReference>
<feature type="zinc finger region" description="C3H1-type" evidence="9">
    <location>
        <begin position="401"/>
        <end position="423"/>
    </location>
</feature>
<evidence type="ECO:0000256" key="5">
    <source>
        <dbReference type="ARBA" id="ARBA00022771"/>
    </source>
</evidence>
<dbReference type="InterPro" id="IPR013087">
    <property type="entry name" value="Znf_C2H2_type"/>
</dbReference>
<dbReference type="PROSITE" id="PS00518">
    <property type="entry name" value="ZF_RING_1"/>
    <property type="match status" value="1"/>
</dbReference>
<evidence type="ECO:0000259" key="12">
    <source>
        <dbReference type="PROSITE" id="PS50102"/>
    </source>
</evidence>
<dbReference type="SMART" id="SM00647">
    <property type="entry name" value="IBR"/>
    <property type="match status" value="2"/>
</dbReference>
<evidence type="ECO:0000256" key="9">
    <source>
        <dbReference type="PROSITE-ProRule" id="PRU00723"/>
    </source>
</evidence>
<dbReference type="SMART" id="SM00184">
    <property type="entry name" value="RING"/>
    <property type="match status" value="1"/>
</dbReference>
<dbReference type="InterPro" id="IPR000571">
    <property type="entry name" value="Znf_CCCH"/>
</dbReference>
<dbReference type="Proteomes" id="UP001556367">
    <property type="component" value="Unassembled WGS sequence"/>
</dbReference>
<dbReference type="InterPro" id="IPR002867">
    <property type="entry name" value="IBR_dom"/>
</dbReference>
<dbReference type="InterPro" id="IPR027370">
    <property type="entry name" value="Znf-RING_euk"/>
</dbReference>
<evidence type="ECO:0008006" key="17">
    <source>
        <dbReference type="Google" id="ProtNLM"/>
    </source>
</evidence>
<dbReference type="Gene3D" id="1.20.120.1750">
    <property type="match status" value="1"/>
</dbReference>
<gene>
    <name evidence="15" type="ORF">HGRIS_000493</name>
</gene>
<dbReference type="PROSITE" id="PS00028">
    <property type="entry name" value="ZINC_FINGER_C2H2_1"/>
    <property type="match status" value="1"/>
</dbReference>
<dbReference type="SUPFAM" id="SSF57850">
    <property type="entry name" value="RING/U-box"/>
    <property type="match status" value="2"/>
</dbReference>
<dbReference type="CDD" id="cd22585">
    <property type="entry name" value="Rcat_RBR_DEAH12-like"/>
    <property type="match status" value="1"/>
</dbReference>
<dbReference type="InterPro" id="IPR017907">
    <property type="entry name" value="Znf_RING_CS"/>
</dbReference>
<dbReference type="Pfam" id="PF01485">
    <property type="entry name" value="IBR"/>
    <property type="match status" value="1"/>
</dbReference>
<evidence type="ECO:0000256" key="3">
    <source>
        <dbReference type="ARBA" id="ARBA00022723"/>
    </source>
</evidence>
<comment type="pathway">
    <text evidence="1">Protein modification; protein ubiquitination.</text>
</comment>
<feature type="compositionally biased region" description="Polar residues" evidence="10">
    <location>
        <begin position="249"/>
        <end position="270"/>
    </location>
</feature>
<dbReference type="InterPro" id="IPR035979">
    <property type="entry name" value="RBD_domain_sf"/>
</dbReference>
<feature type="domain" description="RING-type" evidence="14">
    <location>
        <begin position="948"/>
        <end position="1159"/>
    </location>
</feature>
<dbReference type="CDD" id="cd00590">
    <property type="entry name" value="RRM_SF"/>
    <property type="match status" value="1"/>
</dbReference>
<dbReference type="InterPro" id="IPR051628">
    <property type="entry name" value="LUBAC_E3_Ligases"/>
</dbReference>
<feature type="domain" description="C3H1-type" evidence="13">
    <location>
        <begin position="401"/>
        <end position="423"/>
    </location>
</feature>
<dbReference type="PANTHER" id="PTHR22770">
    <property type="entry name" value="UBIQUITIN CONJUGATING ENZYME 7 INTERACTING PROTEIN-RELATED"/>
    <property type="match status" value="1"/>
</dbReference>
<dbReference type="InterPro" id="IPR000504">
    <property type="entry name" value="RRM_dom"/>
</dbReference>
<dbReference type="PROSITE" id="PS51873">
    <property type="entry name" value="TRIAD"/>
    <property type="match status" value="1"/>
</dbReference>
<dbReference type="Gene3D" id="3.30.40.10">
    <property type="entry name" value="Zinc/RING finger domain, C3HC4 (zinc finger)"/>
    <property type="match status" value="1"/>
</dbReference>
<feature type="compositionally biased region" description="Basic residues" evidence="10">
    <location>
        <begin position="275"/>
        <end position="289"/>
    </location>
</feature>
<dbReference type="InterPro" id="IPR013083">
    <property type="entry name" value="Znf_RING/FYVE/PHD"/>
</dbReference>
<dbReference type="SUPFAM" id="SSF54928">
    <property type="entry name" value="RNA-binding domain, RBD"/>
    <property type="match status" value="1"/>
</dbReference>
<feature type="compositionally biased region" description="Polar residues" evidence="10">
    <location>
        <begin position="52"/>
        <end position="63"/>
    </location>
</feature>
<feature type="region of interest" description="Disordered" evidence="10">
    <location>
        <begin position="1"/>
        <end position="124"/>
    </location>
</feature>
<keyword evidence="6" id="KW-0833">Ubl conjugation pathway</keyword>
<evidence type="ECO:0000256" key="7">
    <source>
        <dbReference type="ARBA" id="ARBA00022833"/>
    </source>
</evidence>
<comment type="caution">
    <text evidence="15">The sequence shown here is derived from an EMBL/GenBank/DDBJ whole genome shotgun (WGS) entry which is preliminary data.</text>
</comment>
<dbReference type="Pfam" id="PF22191">
    <property type="entry name" value="IBR_1"/>
    <property type="match status" value="1"/>
</dbReference>
<keyword evidence="16" id="KW-1185">Reference proteome</keyword>
<feature type="domain" description="RING-type" evidence="11">
    <location>
        <begin position="952"/>
        <end position="1001"/>
    </location>
</feature>
<evidence type="ECO:0000256" key="8">
    <source>
        <dbReference type="PROSITE-ProRule" id="PRU00176"/>
    </source>
</evidence>
<accession>A0ABR3JT53</accession>
<evidence type="ECO:0000256" key="6">
    <source>
        <dbReference type="ARBA" id="ARBA00022786"/>
    </source>
</evidence>
<dbReference type="EMBL" id="JASNQZ010000004">
    <property type="protein sequence ID" value="KAL0958348.1"/>
    <property type="molecule type" value="Genomic_DNA"/>
</dbReference>
<evidence type="ECO:0000256" key="4">
    <source>
        <dbReference type="ARBA" id="ARBA00022737"/>
    </source>
</evidence>
<feature type="domain" description="RRM" evidence="12">
    <location>
        <begin position="488"/>
        <end position="562"/>
    </location>
</feature>
<evidence type="ECO:0000259" key="14">
    <source>
        <dbReference type="PROSITE" id="PS51873"/>
    </source>
</evidence>
<keyword evidence="4" id="KW-0677">Repeat</keyword>
<dbReference type="PROSITE" id="PS50089">
    <property type="entry name" value="ZF_RING_2"/>
    <property type="match status" value="1"/>
</dbReference>
<evidence type="ECO:0000256" key="1">
    <source>
        <dbReference type="ARBA" id="ARBA00004906"/>
    </source>
</evidence>
<evidence type="ECO:0000313" key="16">
    <source>
        <dbReference type="Proteomes" id="UP001556367"/>
    </source>
</evidence>
<evidence type="ECO:0000313" key="15">
    <source>
        <dbReference type="EMBL" id="KAL0958348.1"/>
    </source>
</evidence>
<protein>
    <recommendedName>
        <fullName evidence="17">RING-type E3 ubiquitin transferase</fullName>
    </recommendedName>
</protein>
<dbReference type="PROSITE" id="PS50102">
    <property type="entry name" value="RRM"/>
    <property type="match status" value="1"/>
</dbReference>
<organism evidence="15 16">
    <name type="scientific">Hohenbuehelia grisea</name>
    <dbReference type="NCBI Taxonomy" id="104357"/>
    <lineage>
        <taxon>Eukaryota</taxon>
        <taxon>Fungi</taxon>
        <taxon>Dikarya</taxon>
        <taxon>Basidiomycota</taxon>
        <taxon>Agaricomycotina</taxon>
        <taxon>Agaricomycetes</taxon>
        <taxon>Agaricomycetidae</taxon>
        <taxon>Agaricales</taxon>
        <taxon>Pleurotineae</taxon>
        <taxon>Pleurotaceae</taxon>
        <taxon>Hohenbuehelia</taxon>
    </lineage>
</organism>
<keyword evidence="2" id="KW-0808">Transferase</keyword>
<feature type="compositionally biased region" description="Polar residues" evidence="10">
    <location>
        <begin position="92"/>
        <end position="124"/>
    </location>
</feature>
<sequence length="1163" mass="128825">MSRHTRGHSKPGSISIRTITAFDPPKAGSNSKTRVPRQSHPNLPPDDAPVKSGSSNLNTSSPNDAGPSIPRNQAATASQSTSRLNSPPDCRTTISSADPLTIPNKSPAGSSKDASVSQRVPTQSRPKYSIVVDDKVYITVPTKARIPEICRKYLENDCYWDASCDRIHLRDEVSRDEIEYLSKKLTEVHRDALRSTKTKKSLASSDNALMSAEPTRNSSSSQKGKLPASVYELPRVDDVETSSQSTQTITERSATFSRSDRGSTCASQGSDKPRSGRRSQRRGGKHRKAKSDVASTGETLYDGPDLTEASSKASKKNKVSSEPALSDILAQSTWNDDPAPDPNMWVSDKDAWDDTGQSSISTDDSTKDFWGHESAHSAASSLHGHATSETRSTSSWIPPHICRLFQRGKCFRGPLCRYQHITFVPQPLEKPKIASSSESKAKVNPKPEFQAAKSGDPLSSTVTIFDHNRVTIGPGLQIEKISTGFETPWIVIENLDISPSSETSKAVIIAALEPYGRVEDVRFGRFAKVLFSSPEEALQVAREVNGKSMLGVNKLSVRLSLDVANARSTNGVFSDTTIMVTWDAPAKIAYAGYETMQRARVGITIAHSMGVPAVVHSGLPAVGMVTVRFDFVPIDADTAYMEQFGRPDDVMWQQPKYPSIDFALRTIRSRLVMNDEDPDSLISFDVPPAKDRVMKAYAQFTSAEQAKAAATRLHGWKPASMGRVVISSRHLQSVSYTMPTRAYQKIESDLHILRNTLRSHRGSRITLSVIPRSNMNIIRFNADDLKDLVHYKSEFEVILRGEVVRQNGKLTWDPFFGTLDGIQFLRDIEARHPGVTAERDLSRRAIKLYGPRAPRIAARLVIINKLNELREAQTRSIPLERSHIGLFMSPEVVRVKDKLGRASNGLEMVWLDITRRVIRVRGDVRAYEEVHEALRVAQQKRASLRQPSAHTCPVCLDEMTLPTSLRCGHRYCRACLAGYLVAASDGGSFPLMCLGDTGKCPELIQLPIMRYVLPPEDWETLVQAAFFSYVNARPDEFHFCPTPDCQQIYRVGPKGTVLQCPACLQRICAYCHAEGHEGRPCAERDAGDKLLMKWMKEHDVKSCPGCRVPIERGEGCNHITCTQCKTHICWVCMDTFTEGNGIYEHMRTMHGGIGLAVWEVLIP</sequence>
<evidence type="ECO:0000256" key="2">
    <source>
        <dbReference type="ARBA" id="ARBA00022679"/>
    </source>
</evidence>
<dbReference type="CDD" id="cd20335">
    <property type="entry name" value="BRcat_RBR"/>
    <property type="match status" value="1"/>
</dbReference>
<feature type="region of interest" description="Disordered" evidence="10">
    <location>
        <begin position="433"/>
        <end position="455"/>
    </location>
</feature>
<keyword evidence="3 9" id="KW-0479">Metal-binding</keyword>
<feature type="compositionally biased region" description="Polar residues" evidence="10">
    <location>
        <begin position="70"/>
        <end position="85"/>
    </location>
</feature>
<evidence type="ECO:0000256" key="10">
    <source>
        <dbReference type="SAM" id="MobiDB-lite"/>
    </source>
</evidence>
<dbReference type="Pfam" id="PF13445">
    <property type="entry name" value="zf-RING_UBOX"/>
    <property type="match status" value="1"/>
</dbReference>